<sequence>MFFATLQRARDFAKAESAQTHQPHAAVACIRYLATGGCQKGFTIILPIKKKGQ</sequence>
<proteinExistence type="predicted"/>
<gene>
    <name evidence="1" type="ORF">TM448A00705_0018</name>
</gene>
<accession>A0A6H1ZJ65</accession>
<dbReference type="EMBL" id="MT144050">
    <property type="protein sequence ID" value="QJA47604.1"/>
    <property type="molecule type" value="Genomic_DNA"/>
</dbReference>
<name>A0A6H1ZJ65_9ZZZZ</name>
<reference evidence="1" key="1">
    <citation type="submission" date="2020-03" db="EMBL/GenBank/DDBJ databases">
        <title>The deep terrestrial virosphere.</title>
        <authorList>
            <person name="Holmfeldt K."/>
            <person name="Nilsson E."/>
            <person name="Simone D."/>
            <person name="Lopez-Fernandez M."/>
            <person name="Wu X."/>
            <person name="de Brujin I."/>
            <person name="Lundin D."/>
            <person name="Andersson A."/>
            <person name="Bertilsson S."/>
            <person name="Dopson M."/>
        </authorList>
    </citation>
    <scope>NUCLEOTIDE SEQUENCE</scope>
    <source>
        <strain evidence="1">TM448A00705</strain>
    </source>
</reference>
<protein>
    <submittedName>
        <fullName evidence="1">Uncharacterized protein</fullName>
    </submittedName>
</protein>
<dbReference type="AlphaFoldDB" id="A0A6H1ZJ65"/>
<evidence type="ECO:0000313" key="1">
    <source>
        <dbReference type="EMBL" id="QJA47604.1"/>
    </source>
</evidence>
<organism evidence="1">
    <name type="scientific">viral metagenome</name>
    <dbReference type="NCBI Taxonomy" id="1070528"/>
    <lineage>
        <taxon>unclassified sequences</taxon>
        <taxon>metagenomes</taxon>
        <taxon>organismal metagenomes</taxon>
    </lineage>
</organism>